<dbReference type="AlphaFoldDB" id="A0A3R7QI26"/>
<comment type="caution">
    <text evidence="3">The sequence shown here is derived from an EMBL/GenBank/DDBJ whole genome shotgun (WGS) entry which is preliminary data.</text>
</comment>
<proteinExistence type="predicted"/>
<evidence type="ECO:0000256" key="1">
    <source>
        <dbReference type="SAM" id="MobiDB-lite"/>
    </source>
</evidence>
<evidence type="ECO:0000313" key="3">
    <source>
        <dbReference type="EMBL" id="ROT68126.1"/>
    </source>
</evidence>
<reference evidence="3 4" key="1">
    <citation type="submission" date="2018-04" db="EMBL/GenBank/DDBJ databases">
        <authorList>
            <person name="Zhang X."/>
            <person name="Yuan J."/>
            <person name="Li F."/>
            <person name="Xiang J."/>
        </authorList>
    </citation>
    <scope>NUCLEOTIDE SEQUENCE [LARGE SCALE GENOMIC DNA]</scope>
    <source>
        <tissue evidence="3">Muscle</tissue>
    </source>
</reference>
<gene>
    <name evidence="3" type="ORF">C7M84_013755</name>
</gene>
<reference evidence="3 4" key="2">
    <citation type="submission" date="2019-01" db="EMBL/GenBank/DDBJ databases">
        <title>The decoding of complex shrimp genome reveals the adaptation for benthos swimmer, frequently molting mechanism and breeding impact on genome.</title>
        <authorList>
            <person name="Sun Y."/>
            <person name="Gao Y."/>
            <person name="Yu Y."/>
        </authorList>
    </citation>
    <scope>NUCLEOTIDE SEQUENCE [LARGE SCALE GENOMIC DNA]</scope>
    <source>
        <tissue evidence="3">Muscle</tissue>
    </source>
</reference>
<feature type="compositionally biased region" description="Low complexity" evidence="1">
    <location>
        <begin position="146"/>
        <end position="156"/>
    </location>
</feature>
<evidence type="ECO:0000256" key="2">
    <source>
        <dbReference type="SAM" id="Phobius"/>
    </source>
</evidence>
<feature type="compositionally biased region" description="Pro residues" evidence="1">
    <location>
        <begin position="185"/>
        <end position="195"/>
    </location>
</feature>
<dbReference type="EMBL" id="QCYY01002717">
    <property type="protein sequence ID" value="ROT68126.1"/>
    <property type="molecule type" value="Genomic_DNA"/>
</dbReference>
<keyword evidence="2" id="KW-0472">Membrane</keyword>
<keyword evidence="4" id="KW-1185">Reference proteome</keyword>
<evidence type="ECO:0000313" key="4">
    <source>
        <dbReference type="Proteomes" id="UP000283509"/>
    </source>
</evidence>
<feature type="compositionally biased region" description="Pro residues" evidence="1">
    <location>
        <begin position="135"/>
        <end position="145"/>
    </location>
</feature>
<feature type="compositionally biased region" description="Low complexity" evidence="1">
    <location>
        <begin position="174"/>
        <end position="184"/>
    </location>
</feature>
<protein>
    <submittedName>
        <fullName evidence="3">Uncharacterized protein</fullName>
    </submittedName>
</protein>
<keyword evidence="2" id="KW-1133">Transmembrane helix</keyword>
<accession>A0A3R7QI26</accession>
<feature type="compositionally biased region" description="Pro residues" evidence="1">
    <location>
        <begin position="157"/>
        <end position="173"/>
    </location>
</feature>
<feature type="region of interest" description="Disordered" evidence="1">
    <location>
        <begin position="63"/>
        <end position="207"/>
    </location>
</feature>
<keyword evidence="2" id="KW-0812">Transmembrane</keyword>
<feature type="compositionally biased region" description="Low complexity" evidence="1">
    <location>
        <begin position="97"/>
        <end position="134"/>
    </location>
</feature>
<dbReference type="Proteomes" id="UP000283509">
    <property type="component" value="Unassembled WGS sequence"/>
</dbReference>
<name>A0A3R7QI26_PENVA</name>
<organism evidence="3 4">
    <name type="scientific">Penaeus vannamei</name>
    <name type="common">Whiteleg shrimp</name>
    <name type="synonym">Litopenaeus vannamei</name>
    <dbReference type="NCBI Taxonomy" id="6689"/>
    <lineage>
        <taxon>Eukaryota</taxon>
        <taxon>Metazoa</taxon>
        <taxon>Ecdysozoa</taxon>
        <taxon>Arthropoda</taxon>
        <taxon>Crustacea</taxon>
        <taxon>Multicrustacea</taxon>
        <taxon>Malacostraca</taxon>
        <taxon>Eumalacostraca</taxon>
        <taxon>Eucarida</taxon>
        <taxon>Decapoda</taxon>
        <taxon>Dendrobranchiata</taxon>
        <taxon>Penaeoidea</taxon>
        <taxon>Penaeidae</taxon>
        <taxon>Penaeus</taxon>
    </lineage>
</organism>
<feature type="compositionally biased region" description="Pro residues" evidence="1">
    <location>
        <begin position="68"/>
        <end position="96"/>
    </location>
</feature>
<feature type="transmembrane region" description="Helical" evidence="2">
    <location>
        <begin position="12"/>
        <end position="36"/>
    </location>
</feature>
<sequence>MLKVNTKTERVLILKPLPLPPFLLFLSLLRVLPILLQLPPPSNLCPPPSFPLQLPPLLPTPATTPASPFFPTPSHPLPLTQSPPPLPSHIQLPPPSSHSQPSPLPSHSSQSPHSFPLQPIPLPSFHSSPNSPSLLPTPSPRPPPSHSSQPSHSSPPSLLPTPVPPLPLPPPLPSHSKPLQSHSSNPPPPRPPPSPGKGETWERENSAARLSRTPLICLCVGNGSIASSHLRPGVGRHATGYAYPSVTLHTPPFSIFRPSPLPPSPPFFPPTFPALLLSPRPRYALVDVRKGKEGAPIRSTSAMSVSSFSLPHSLHSSSPPHNANLTTLPSPHLLQSPHNQASSLAHELHILLSILTTLLNPHDPTSSLTPSSFFNLIPTSLLSFLTMDPHPFYLSSSPSPPSNLIIKSHPLIFSSLSSFTTSSSGTFTSSPHATELITYSLAGDRFIT</sequence>